<gene>
    <name evidence="1" type="ORF">BOO69_01445</name>
</gene>
<name>A0A1J0WDI0_9RHOB</name>
<dbReference type="AlphaFoldDB" id="A0A1J0WDI0"/>
<dbReference type="KEGG" id="suam:BOO69_01445"/>
<dbReference type="OrthoDB" id="7705857at2"/>
<protein>
    <recommendedName>
        <fullName evidence="3">Sulfotransferase family protein</fullName>
    </recommendedName>
</protein>
<accession>A0A1J0WDI0</accession>
<evidence type="ECO:0000313" key="1">
    <source>
        <dbReference type="EMBL" id="APE42222.1"/>
    </source>
</evidence>
<keyword evidence="2" id="KW-1185">Reference proteome</keyword>
<dbReference type="STRING" id="1917485.BOO69_01445"/>
<sequence length="260" mass="28923">MPRRIILHAGFHKTGTSTIQSVLRENRVALKKHVALRLRWHMKDLVAATRGYSTWRDPLTLIKVQDRFTRLMDDLPGMPRRTLVISAEELSGHLPGRGELADYSAAPILLYAFWEIARARYPEAEILIYLSTRAPGPWLESAWAEHVKASNMTLPFEDFAARYHGAANLDAMVAEIASRVPVPVHHRALESCLDLPLGPADPLLDLCDLPAALRAGLVPVAPANTRLKPEILQAMLEANRTQDTAEARNAAKAQLLKDAR</sequence>
<proteinExistence type="predicted"/>
<evidence type="ECO:0008006" key="3">
    <source>
        <dbReference type="Google" id="ProtNLM"/>
    </source>
</evidence>
<dbReference type="Proteomes" id="UP000181897">
    <property type="component" value="Chromosome"/>
</dbReference>
<dbReference type="EMBL" id="CP018076">
    <property type="protein sequence ID" value="APE42222.1"/>
    <property type="molecule type" value="Genomic_DNA"/>
</dbReference>
<evidence type="ECO:0000313" key="2">
    <source>
        <dbReference type="Proteomes" id="UP000181897"/>
    </source>
</evidence>
<organism evidence="1 2">
    <name type="scientific">Sulfitobacter alexandrii</name>
    <dbReference type="NCBI Taxonomy" id="1917485"/>
    <lineage>
        <taxon>Bacteria</taxon>
        <taxon>Pseudomonadati</taxon>
        <taxon>Pseudomonadota</taxon>
        <taxon>Alphaproteobacteria</taxon>
        <taxon>Rhodobacterales</taxon>
        <taxon>Roseobacteraceae</taxon>
        <taxon>Sulfitobacter</taxon>
    </lineage>
</organism>
<reference evidence="1 2" key="1">
    <citation type="submission" date="2016-11" db="EMBL/GenBank/DDBJ databases">
        <title>Complete genome sequence of Sulfitobacter sp. AM1-D1, a toxic bacteria associated with marine dinoflagellate Alexandrium minutum in East China Sea.</title>
        <authorList>
            <person name="Yang Q."/>
            <person name="Zhang X."/>
            <person name="Tian X."/>
        </authorList>
    </citation>
    <scope>NUCLEOTIDE SEQUENCE [LARGE SCALE GENOMIC DNA]</scope>
    <source>
        <strain evidence="1 2">AM1-D1</strain>
    </source>
</reference>
<dbReference type="RefSeq" id="WP_071969647.1">
    <property type="nucleotide sequence ID" value="NZ_CP018076.1"/>
</dbReference>